<name>A0A841I4U3_9DEIO</name>
<proteinExistence type="predicted"/>
<evidence type="ECO:0000259" key="1">
    <source>
        <dbReference type="PROSITE" id="PS51340"/>
    </source>
</evidence>
<dbReference type="EMBL" id="JACHHG010000008">
    <property type="protein sequence ID" value="MBB6098982.1"/>
    <property type="molecule type" value="Genomic_DNA"/>
</dbReference>
<keyword evidence="3" id="KW-1185">Reference proteome</keyword>
<dbReference type="AlphaFoldDB" id="A0A841I4U3"/>
<dbReference type="PROSITE" id="PS51340">
    <property type="entry name" value="MOSC"/>
    <property type="match status" value="1"/>
</dbReference>
<sequence length="195" mass="20374">MTVTLADLLRSLPLEGRLEWIGLRPARRAALIEVGEALAVAGLGLEGDHGLRRPARLRALTGPANEPPTSATAPVLEGPSAGAQALAGPGKRNVTLIQAEHLPVIAALLGREQVTPDELRRNLVVSGINLLALKDRRFWVGEVLLEGTGACHPCSRMEEALGPGGYNAVRGHGGLTARVVRGGTLRLGDPVRPAG</sequence>
<organism evidence="2 3">
    <name type="scientific">Deinobacterium chartae</name>
    <dbReference type="NCBI Taxonomy" id="521158"/>
    <lineage>
        <taxon>Bacteria</taxon>
        <taxon>Thermotogati</taxon>
        <taxon>Deinococcota</taxon>
        <taxon>Deinococci</taxon>
        <taxon>Deinococcales</taxon>
        <taxon>Deinococcaceae</taxon>
        <taxon>Deinobacterium</taxon>
    </lineage>
</organism>
<dbReference type="Pfam" id="PF03473">
    <property type="entry name" value="MOSC"/>
    <property type="match status" value="1"/>
</dbReference>
<dbReference type="PANTHER" id="PTHR36930">
    <property type="entry name" value="METAL-SULFUR CLUSTER BIOSYNTHESIS PROTEINS YUAD-RELATED"/>
    <property type="match status" value="1"/>
</dbReference>
<comment type="caution">
    <text evidence="2">The sequence shown here is derived from an EMBL/GenBank/DDBJ whole genome shotgun (WGS) entry which is preliminary data.</text>
</comment>
<accession>A0A841I4U3</accession>
<evidence type="ECO:0000313" key="3">
    <source>
        <dbReference type="Proteomes" id="UP000569951"/>
    </source>
</evidence>
<dbReference type="GO" id="GO:0003824">
    <property type="term" value="F:catalytic activity"/>
    <property type="evidence" value="ECO:0007669"/>
    <property type="project" value="InterPro"/>
</dbReference>
<dbReference type="PANTHER" id="PTHR36930:SF1">
    <property type="entry name" value="MOSC DOMAIN-CONTAINING PROTEIN"/>
    <property type="match status" value="1"/>
</dbReference>
<dbReference type="InterPro" id="IPR052716">
    <property type="entry name" value="MOSC_domain"/>
</dbReference>
<reference evidence="2 3" key="1">
    <citation type="submission" date="2020-08" db="EMBL/GenBank/DDBJ databases">
        <title>Genomic Encyclopedia of Type Strains, Phase IV (KMG-IV): sequencing the most valuable type-strain genomes for metagenomic binning, comparative biology and taxonomic classification.</title>
        <authorList>
            <person name="Goeker M."/>
        </authorList>
    </citation>
    <scope>NUCLEOTIDE SEQUENCE [LARGE SCALE GENOMIC DNA]</scope>
    <source>
        <strain evidence="2 3">DSM 21458</strain>
    </source>
</reference>
<dbReference type="SUPFAM" id="SSF50800">
    <property type="entry name" value="PK beta-barrel domain-like"/>
    <property type="match status" value="1"/>
</dbReference>
<dbReference type="InterPro" id="IPR011037">
    <property type="entry name" value="Pyrv_Knase-like_insert_dom_sf"/>
</dbReference>
<dbReference type="InterPro" id="IPR005302">
    <property type="entry name" value="MoCF_Sase_C"/>
</dbReference>
<dbReference type="GO" id="GO:0030170">
    <property type="term" value="F:pyridoxal phosphate binding"/>
    <property type="evidence" value="ECO:0007669"/>
    <property type="project" value="InterPro"/>
</dbReference>
<feature type="domain" description="MOSC" evidence="1">
    <location>
        <begin position="32"/>
        <end position="194"/>
    </location>
</feature>
<dbReference type="Gene3D" id="2.40.33.20">
    <property type="entry name" value="PK beta-barrel domain-like"/>
    <property type="match status" value="1"/>
</dbReference>
<protein>
    <submittedName>
        <fullName evidence="2">MOSC domain-containing protein YiiM</fullName>
    </submittedName>
</protein>
<dbReference type="GO" id="GO:0030151">
    <property type="term" value="F:molybdenum ion binding"/>
    <property type="evidence" value="ECO:0007669"/>
    <property type="project" value="InterPro"/>
</dbReference>
<dbReference type="Proteomes" id="UP000569951">
    <property type="component" value="Unassembled WGS sequence"/>
</dbReference>
<evidence type="ECO:0000313" key="2">
    <source>
        <dbReference type="EMBL" id="MBB6098982.1"/>
    </source>
</evidence>
<gene>
    <name evidence="2" type="ORF">HNR42_002417</name>
</gene>